<keyword evidence="9" id="KW-1185">Reference proteome</keyword>
<feature type="transmembrane region" description="Helical" evidence="5">
    <location>
        <begin position="356"/>
        <end position="379"/>
    </location>
</feature>
<feature type="transmembrane region" description="Helical" evidence="5">
    <location>
        <begin position="434"/>
        <end position="452"/>
    </location>
</feature>
<gene>
    <name evidence="8 10" type="primary">TM7SF3</name>
</gene>
<keyword evidence="2 5" id="KW-0812">Transmembrane</keyword>
<dbReference type="InterPro" id="IPR025256">
    <property type="entry name" value="TM7S3/TM198-like_dom"/>
</dbReference>
<evidence type="ECO:0000256" key="3">
    <source>
        <dbReference type="ARBA" id="ARBA00022989"/>
    </source>
</evidence>
<name>A0A5F8A8Z3_MACMU</name>
<evidence type="ECO:0000313" key="9">
    <source>
        <dbReference type="Proteomes" id="UP000006718"/>
    </source>
</evidence>
<dbReference type="Ensembl" id="ENSMMUT00000080391.1">
    <property type="protein sequence ID" value="ENSMMUP00000074344.1"/>
    <property type="gene ID" value="ENSMMUG00000003217.4"/>
</dbReference>
<dbReference type="VEuPathDB" id="HostDB:ENSMMUG00000003217"/>
<dbReference type="GO" id="GO:0016020">
    <property type="term" value="C:membrane"/>
    <property type="evidence" value="ECO:0007669"/>
    <property type="project" value="UniProtKB-SubCell"/>
</dbReference>
<feature type="domain" description="TM7S3/TM198-like" evidence="7">
    <location>
        <begin position="299"/>
        <end position="342"/>
    </location>
</feature>
<reference evidence="9" key="1">
    <citation type="journal article" date="2007" name="Science">
        <title>Evolutionary and biomedical insights from the rhesus macaque genome.</title>
        <authorList>
            <person name="Gibbs R.A."/>
            <person name="Rogers J."/>
            <person name="Katze M.G."/>
            <person name="Bumgarner R."/>
            <person name="Weinstock G.M."/>
            <person name="Mardis E.R."/>
            <person name="Remington K.A."/>
            <person name="Strausberg R.L."/>
            <person name="Venter J.C."/>
            <person name="Wilson R.K."/>
            <person name="Batzer M.A."/>
            <person name="Bustamante C.D."/>
            <person name="Eichler E.E."/>
            <person name="Hahn M.W."/>
            <person name="Hardison R.C."/>
            <person name="Makova K.D."/>
            <person name="Miller W."/>
            <person name="Milosavljevic A."/>
            <person name="Palermo R.E."/>
            <person name="Siepel A."/>
            <person name="Sikela J.M."/>
            <person name="Attaway T."/>
            <person name="Bell S."/>
            <person name="Bernard K.E."/>
            <person name="Buhay C.J."/>
            <person name="Chandrabose M.N."/>
            <person name="Dao M."/>
            <person name="Davis C."/>
            <person name="Delehaunty K.D."/>
            <person name="Ding Y."/>
            <person name="Dinh H.H."/>
            <person name="Dugan-Rocha S."/>
            <person name="Fulton L.A."/>
            <person name="Gabisi R.A."/>
            <person name="Garner T.T."/>
            <person name="Godfrey J."/>
            <person name="Hawes A.C."/>
            <person name="Hernandez J."/>
            <person name="Hines S."/>
            <person name="Holder M."/>
            <person name="Hume J."/>
            <person name="Jhangiani S.N."/>
            <person name="Joshi V."/>
            <person name="Khan Z.M."/>
            <person name="Kirkness E.F."/>
            <person name="Cree A."/>
            <person name="Fowler R.G."/>
            <person name="Lee S."/>
            <person name="Lewis L.R."/>
            <person name="Li Z."/>
            <person name="Liu Y.-S."/>
            <person name="Moore S.M."/>
            <person name="Muzny D."/>
            <person name="Nazareth L.V."/>
            <person name="Ngo D.N."/>
            <person name="Okwuonu G.O."/>
            <person name="Pai G."/>
            <person name="Parker D."/>
            <person name="Paul H.A."/>
            <person name="Pfannkoch C."/>
            <person name="Pohl C.S."/>
            <person name="Rogers Y.-H.C."/>
            <person name="Ruiz S.J."/>
            <person name="Sabo A."/>
            <person name="Santibanez J."/>
            <person name="Schneider B.W."/>
            <person name="Smith S.M."/>
            <person name="Sodergren E."/>
            <person name="Svatek A.F."/>
            <person name="Utterback T.R."/>
            <person name="Vattathil S."/>
            <person name="Warren W."/>
            <person name="White C.S."/>
            <person name="Chinwalla A.T."/>
            <person name="Feng Y."/>
            <person name="Halpern A.L."/>
            <person name="Hillier L.W."/>
            <person name="Huang X."/>
            <person name="Minx P."/>
            <person name="Nelson J.O."/>
            <person name="Pepin K.H."/>
            <person name="Qin X."/>
            <person name="Sutton G.G."/>
            <person name="Venter E."/>
            <person name="Walenz B.P."/>
            <person name="Wallis J.W."/>
            <person name="Worley K.C."/>
            <person name="Yang S.-P."/>
            <person name="Jones S.M."/>
            <person name="Marra M.A."/>
            <person name="Rocchi M."/>
            <person name="Schein J.E."/>
            <person name="Baertsch R."/>
            <person name="Clarke L."/>
            <person name="Csuros M."/>
            <person name="Glasscock J."/>
            <person name="Harris R.A."/>
            <person name="Havlak P."/>
            <person name="Jackson A.R."/>
            <person name="Jiang H."/>
            <person name="Liu Y."/>
            <person name="Messina D.N."/>
            <person name="Shen Y."/>
            <person name="Song H.X.-Z."/>
            <person name="Wylie T."/>
            <person name="Zhang L."/>
            <person name="Birney E."/>
            <person name="Han K."/>
            <person name="Konkel M.K."/>
            <person name="Lee J."/>
            <person name="Smit A.F.A."/>
            <person name="Ullmer B."/>
            <person name="Wang H."/>
            <person name="Xing J."/>
            <person name="Burhans R."/>
            <person name="Cheng Z."/>
            <person name="Karro J.E."/>
            <person name="Ma J."/>
            <person name="Raney B."/>
            <person name="She X."/>
            <person name="Cox M.J."/>
            <person name="Demuth J.P."/>
            <person name="Dumas L.J."/>
            <person name="Han S.-G."/>
            <person name="Hopkins J."/>
            <person name="Karimpour-Fard A."/>
            <person name="Kim Y.H."/>
            <person name="Pollack J.R."/>
            <person name="Vinar T."/>
            <person name="Addo-Quaye C."/>
            <person name="Degenhardt J."/>
            <person name="Denby A."/>
            <person name="Hubisz M.J."/>
            <person name="Indap A."/>
            <person name="Kosiol C."/>
            <person name="Lahn B.T."/>
            <person name="Lawson H.A."/>
            <person name="Marklein A."/>
            <person name="Nielsen R."/>
            <person name="Vallender E.J."/>
            <person name="Clark A.G."/>
            <person name="Ferguson B."/>
            <person name="Hernandez R.D."/>
            <person name="Hirani K."/>
            <person name="Kehrer-Sawatzki H."/>
            <person name="Kolb J."/>
            <person name="Patil S."/>
            <person name="Pu L.-L."/>
            <person name="Ren Y."/>
            <person name="Smith D.G."/>
            <person name="Wheeler D.A."/>
            <person name="Schenck I."/>
            <person name="Ball E.V."/>
            <person name="Chen R."/>
            <person name="Cooper D.N."/>
            <person name="Giardine B."/>
            <person name="Hsu F."/>
            <person name="Kent W.J."/>
            <person name="Lesk A."/>
            <person name="Nelson D.L."/>
            <person name="O'brien W.E."/>
            <person name="Pruefer K."/>
            <person name="Stenson P.D."/>
            <person name="Wallace J.C."/>
            <person name="Ke H."/>
            <person name="Liu X.-M."/>
            <person name="Wang P."/>
            <person name="Xiang A.P."/>
            <person name="Yang F."/>
            <person name="Barber G.P."/>
            <person name="Haussler D."/>
            <person name="Karolchik D."/>
            <person name="Kern A.D."/>
            <person name="Kuhn R.M."/>
            <person name="Smith K.E."/>
            <person name="Zwieg A.S."/>
        </authorList>
    </citation>
    <scope>NUCLEOTIDE SEQUENCE [LARGE SCALE GENOMIC DNA]</scope>
    <source>
        <strain evidence="9">17573</strain>
    </source>
</reference>
<proteinExistence type="predicted"/>
<evidence type="ECO:0000259" key="7">
    <source>
        <dbReference type="Pfam" id="PF13886"/>
    </source>
</evidence>
<evidence type="ECO:0000256" key="2">
    <source>
        <dbReference type="ARBA" id="ARBA00022692"/>
    </source>
</evidence>
<accession>A0A5F8A8Z3</accession>
<dbReference type="Pfam" id="PF25992">
    <property type="entry name" value="Ig_TM7SF3_N"/>
    <property type="match status" value="1"/>
</dbReference>
<evidence type="ECO:0000256" key="5">
    <source>
        <dbReference type="SAM" id="Phobius"/>
    </source>
</evidence>
<organism evidence="8 9">
    <name type="scientific">Macaca mulatta</name>
    <name type="common">Rhesus macaque</name>
    <dbReference type="NCBI Taxonomy" id="9544"/>
    <lineage>
        <taxon>Eukaryota</taxon>
        <taxon>Metazoa</taxon>
        <taxon>Chordata</taxon>
        <taxon>Craniata</taxon>
        <taxon>Vertebrata</taxon>
        <taxon>Euteleostomi</taxon>
        <taxon>Mammalia</taxon>
        <taxon>Eutheria</taxon>
        <taxon>Euarchontoglires</taxon>
        <taxon>Primates</taxon>
        <taxon>Haplorrhini</taxon>
        <taxon>Catarrhini</taxon>
        <taxon>Cercopithecidae</taxon>
        <taxon>Cercopithecinae</taxon>
        <taxon>Macaca</taxon>
    </lineage>
</organism>
<dbReference type="VGNC" id="VGNC:79371">
    <property type="gene designation" value="TM7SF3"/>
</dbReference>
<dbReference type="AlphaFoldDB" id="A0A5F8A8Z3"/>
<feature type="transmembrane region" description="Helical" evidence="5">
    <location>
        <begin position="320"/>
        <end position="336"/>
    </location>
</feature>
<reference evidence="8" key="4">
    <citation type="submission" date="2025-09" db="UniProtKB">
        <authorList>
            <consortium name="Ensembl"/>
        </authorList>
    </citation>
    <scope>IDENTIFICATION</scope>
    <source>
        <strain evidence="8">17573</strain>
    </source>
</reference>
<feature type="transmembrane region" description="Helical" evidence="5">
    <location>
        <begin position="386"/>
        <end position="409"/>
    </location>
</feature>
<reference evidence="8" key="2">
    <citation type="submission" date="2019-01" db="EMBL/GenBank/DDBJ databases">
        <authorList>
            <person name="Graves T."/>
            <person name="Eichler E.E."/>
            <person name="Wilson R.K."/>
        </authorList>
    </citation>
    <scope>NUCLEOTIDE SEQUENCE [LARGE SCALE GENOMIC DNA]</scope>
    <source>
        <strain evidence="8">17573</strain>
    </source>
</reference>
<keyword evidence="3 5" id="KW-1133">Transmembrane helix</keyword>
<keyword evidence="4 5" id="KW-0472">Membrane</keyword>
<dbReference type="GeneTree" id="ENSGT00390000008702"/>
<dbReference type="ExpressionAtlas" id="A0A5F8A8Z3">
    <property type="expression patterns" value="baseline"/>
</dbReference>
<dbReference type="Pfam" id="PF13886">
    <property type="entry name" value="TM7S3_TM198"/>
    <property type="match status" value="2"/>
</dbReference>
<evidence type="ECO:0000256" key="1">
    <source>
        <dbReference type="ARBA" id="ARBA00004141"/>
    </source>
</evidence>
<dbReference type="PANTHER" id="PTHR15937:SF3">
    <property type="entry name" value="TRANSMEMBRANE 7 SUPERFAMILY MEMBER 3"/>
    <property type="match status" value="1"/>
</dbReference>
<evidence type="ECO:0000313" key="8">
    <source>
        <dbReference type="Ensembl" id="ENSMMUP00000074344.1"/>
    </source>
</evidence>
<reference evidence="8" key="3">
    <citation type="submission" date="2025-08" db="UniProtKB">
        <authorList>
            <consortium name="Ensembl"/>
        </authorList>
    </citation>
    <scope>IDENTIFICATION</scope>
    <source>
        <strain evidence="8">17573</strain>
    </source>
</reference>
<dbReference type="InterPro" id="IPR042502">
    <property type="entry name" value="TM7SF3"/>
</dbReference>
<comment type="subcellular location">
    <subcellularLocation>
        <location evidence="1">Membrane</location>
        <topology evidence="1">Multi-pass membrane protein</topology>
    </subcellularLocation>
</comment>
<protein>
    <submittedName>
        <fullName evidence="8">Transmembrane 7 superfamily member 3</fullName>
    </submittedName>
</protein>
<sequence length="519" mass="58647">MGLLQLLVVAVLASERRVAGAAEVFGNSSEGLIEFSVGKFRYFELNRPFPEEAVLHDISSNVTFLIFQIHSQYQNTTVSFSPTLLSNASETGTASGLVFILRPEQSTCTWYLGTSGIEPVQNMAILLSYSERDPIPGGCNLEFDLDIDPNIYLEYNFFETTIKFAPANLGYARGVDPPPCDAGMDQDSRWRLQYDVYQYFLPENDLTEEMLLKHLQRMVSVPQVKANALKVVTLTANDKTSVSFSSLPGQGVIYNVIVWDPFLNTSAAYVPAHTYACSFEAGEGSCASLGRVSSKVFFTLFALLGFFVCFFGHRFWKTELFFIGFIIMGFFFYILITRLTPIKYDGNLKIFHDDGVFWVTFSCIAILIPVVFMGCLRILNILTCGVIGSYSVVLAVGSYLSTSLSYITLNVLKRALNKDFHRAFTNVPFQTNDFIILAVWGMLAVSGITLQIRRERGRPFFPPHPYKLWKQERERRVTNILDPSYHIPPLRERLYGRLTQIKELFQKEQPAGERTPLLL</sequence>
<feature type="chain" id="PRO_5023805720" evidence="6">
    <location>
        <begin position="22"/>
        <end position="519"/>
    </location>
</feature>
<feature type="signal peptide" evidence="6">
    <location>
        <begin position="1"/>
        <end position="21"/>
    </location>
</feature>
<feature type="transmembrane region" description="Helical" evidence="5">
    <location>
        <begin position="296"/>
        <end position="313"/>
    </location>
</feature>
<dbReference type="Proteomes" id="UP000006718">
    <property type="component" value="Chromosome 11"/>
</dbReference>
<evidence type="ECO:0000313" key="10">
    <source>
        <dbReference type="VGNC" id="VGNC:79371"/>
    </source>
</evidence>
<keyword evidence="6" id="KW-0732">Signal</keyword>
<dbReference type="Bgee" id="ENSMMUG00000003217">
    <property type="expression patterns" value="Expressed in adult mammalian kidney and 21 other cell types or tissues"/>
</dbReference>
<feature type="domain" description="TM7S3/TM198-like" evidence="7">
    <location>
        <begin position="356"/>
        <end position="452"/>
    </location>
</feature>
<evidence type="ECO:0000256" key="4">
    <source>
        <dbReference type="ARBA" id="ARBA00023136"/>
    </source>
</evidence>
<dbReference type="PANTHER" id="PTHR15937">
    <property type="entry name" value="TRANSMEMBRANE 7 SUPERFAMILY MEMBER 3"/>
    <property type="match status" value="1"/>
</dbReference>
<evidence type="ECO:0000256" key="6">
    <source>
        <dbReference type="SAM" id="SignalP"/>
    </source>
</evidence>